<evidence type="ECO:0000256" key="1">
    <source>
        <dbReference type="SAM" id="MobiDB-lite"/>
    </source>
</evidence>
<reference evidence="5" key="1">
    <citation type="journal article" date="2019" name="Plant Biotechnol. J.">
        <title>Genome sequencing of the Australian wild diploid species Gossypium australe highlights disease resistance and delayed gland morphogenesis.</title>
        <authorList>
            <person name="Cai Y."/>
            <person name="Cai X."/>
            <person name="Wang Q."/>
            <person name="Wang P."/>
            <person name="Zhang Y."/>
            <person name="Cai C."/>
            <person name="Xu Y."/>
            <person name="Wang K."/>
            <person name="Zhou Z."/>
            <person name="Wang C."/>
            <person name="Geng S."/>
            <person name="Li B."/>
            <person name="Dong Q."/>
            <person name="Hou Y."/>
            <person name="Wang H."/>
            <person name="Ai P."/>
            <person name="Liu Z."/>
            <person name="Yi F."/>
            <person name="Sun M."/>
            <person name="An G."/>
            <person name="Cheng J."/>
            <person name="Zhang Y."/>
            <person name="Shi Q."/>
            <person name="Xie Y."/>
            <person name="Shi X."/>
            <person name="Chang Y."/>
            <person name="Huang F."/>
            <person name="Chen Y."/>
            <person name="Hong S."/>
            <person name="Mi L."/>
            <person name="Sun Q."/>
            <person name="Zhang L."/>
            <person name="Zhou B."/>
            <person name="Peng R."/>
            <person name="Zhang X."/>
            <person name="Liu F."/>
        </authorList>
    </citation>
    <scope>NUCLEOTIDE SEQUENCE [LARGE SCALE GENOMIC DNA]</scope>
    <source>
        <strain evidence="5">cv. PA1801</strain>
    </source>
</reference>
<proteinExistence type="predicted"/>
<dbReference type="EMBL" id="SMMG02000003">
    <property type="protein sequence ID" value="KAA3480517.1"/>
    <property type="molecule type" value="Genomic_DNA"/>
</dbReference>
<evidence type="ECO:0000259" key="3">
    <source>
        <dbReference type="Pfam" id="PF17919"/>
    </source>
</evidence>
<dbReference type="Gene3D" id="3.30.70.270">
    <property type="match status" value="2"/>
</dbReference>
<feature type="domain" description="Reverse transcriptase" evidence="2">
    <location>
        <begin position="368"/>
        <end position="451"/>
    </location>
</feature>
<dbReference type="InterPro" id="IPR000477">
    <property type="entry name" value="RT_dom"/>
</dbReference>
<dbReference type="CDD" id="cd00303">
    <property type="entry name" value="retropepsin_like"/>
    <property type="match status" value="1"/>
</dbReference>
<organism evidence="4 5">
    <name type="scientific">Gossypium australe</name>
    <dbReference type="NCBI Taxonomy" id="47621"/>
    <lineage>
        <taxon>Eukaryota</taxon>
        <taxon>Viridiplantae</taxon>
        <taxon>Streptophyta</taxon>
        <taxon>Embryophyta</taxon>
        <taxon>Tracheophyta</taxon>
        <taxon>Spermatophyta</taxon>
        <taxon>Magnoliopsida</taxon>
        <taxon>eudicotyledons</taxon>
        <taxon>Gunneridae</taxon>
        <taxon>Pentapetalae</taxon>
        <taxon>rosids</taxon>
        <taxon>malvids</taxon>
        <taxon>Malvales</taxon>
        <taxon>Malvaceae</taxon>
        <taxon>Malvoideae</taxon>
        <taxon>Gossypium</taxon>
    </lineage>
</organism>
<protein>
    <submittedName>
        <fullName evidence="4">DNA/RNA polymerases superfamily protein</fullName>
    </submittedName>
</protein>
<dbReference type="Pfam" id="PF00078">
    <property type="entry name" value="RVT_1"/>
    <property type="match status" value="1"/>
</dbReference>
<keyword evidence="5" id="KW-1185">Reference proteome</keyword>
<feature type="region of interest" description="Disordered" evidence="1">
    <location>
        <begin position="26"/>
        <end position="47"/>
    </location>
</feature>
<dbReference type="InterPro" id="IPR043502">
    <property type="entry name" value="DNA/RNA_pol_sf"/>
</dbReference>
<dbReference type="Pfam" id="PF08284">
    <property type="entry name" value="RVP_2"/>
    <property type="match status" value="1"/>
</dbReference>
<dbReference type="InterPro" id="IPR043128">
    <property type="entry name" value="Rev_trsase/Diguanyl_cyclase"/>
</dbReference>
<dbReference type="PANTHER" id="PTHR24559:SF444">
    <property type="entry name" value="REVERSE TRANSCRIPTASE DOMAIN-CONTAINING PROTEIN"/>
    <property type="match status" value="1"/>
</dbReference>
<dbReference type="InterPro" id="IPR021109">
    <property type="entry name" value="Peptidase_aspartic_dom_sf"/>
</dbReference>
<feature type="domain" description="Reverse transcriptase/retrotransposon-derived protein RNase H-like" evidence="3">
    <location>
        <begin position="474"/>
        <end position="568"/>
    </location>
</feature>
<dbReference type="Gene3D" id="3.10.10.10">
    <property type="entry name" value="HIV Type 1 Reverse Transcriptase, subunit A, domain 1"/>
    <property type="match status" value="1"/>
</dbReference>
<accession>A0A5B6WHB5</accession>
<dbReference type="InterPro" id="IPR053134">
    <property type="entry name" value="RNA-dir_DNA_polymerase"/>
</dbReference>
<dbReference type="SUPFAM" id="SSF56672">
    <property type="entry name" value="DNA/RNA polymerases"/>
    <property type="match status" value="1"/>
</dbReference>
<dbReference type="CDD" id="cd09274">
    <property type="entry name" value="RNase_HI_RT_Ty3"/>
    <property type="match status" value="1"/>
</dbReference>
<gene>
    <name evidence="4" type="ORF">EPI10_020940</name>
</gene>
<dbReference type="Gene3D" id="2.40.70.10">
    <property type="entry name" value="Acid Proteases"/>
    <property type="match status" value="1"/>
</dbReference>
<dbReference type="OrthoDB" id="1749844at2759"/>
<dbReference type="PANTHER" id="PTHR24559">
    <property type="entry name" value="TRANSPOSON TY3-I GAG-POL POLYPROTEIN"/>
    <property type="match status" value="1"/>
</dbReference>
<comment type="caution">
    <text evidence="4">The sequence shown here is derived from an EMBL/GenBank/DDBJ whole genome shotgun (WGS) entry which is preliminary data.</text>
</comment>
<dbReference type="Proteomes" id="UP000325315">
    <property type="component" value="Unassembled WGS sequence"/>
</dbReference>
<dbReference type="Pfam" id="PF17919">
    <property type="entry name" value="RT_RNaseH_2"/>
    <property type="match status" value="1"/>
</dbReference>
<evidence type="ECO:0000313" key="4">
    <source>
        <dbReference type="EMBL" id="KAA3480517.1"/>
    </source>
</evidence>
<dbReference type="CDD" id="cd01647">
    <property type="entry name" value="RT_LTR"/>
    <property type="match status" value="1"/>
</dbReference>
<dbReference type="AlphaFoldDB" id="A0A5B6WHB5"/>
<dbReference type="InterPro" id="IPR041577">
    <property type="entry name" value="RT_RNaseH_2"/>
</dbReference>
<sequence>MWDCPVIDEKDKSQNVRSSNLVVRGRPSRNVGNVTGGRDATRDTTARSEARAPTRAYAIRAREEVSSPDFITSTFTLYDTNVFALINPGSTHTYICMNLVSSKSLLIESIESVIRVSNLLGKCVLVDKVCKNCPLMHRDFCFLANLMLFPFDEFDVILGMDWLTMHSAINNKIIRIESDNLNSLPIMILSMSIQRFVRKGCKAYLAYILDTKVTKRKSEIVPIVCAYPDVFLEELTGLPPIKEVEFGIELVPRTTSISIASYRMAPTELKELKAQLKGLVDKGFARPSFSPWGVPVLFVKKKDGTMRMCIDYRQLNKVTIKNKYPLPRIDDLGNSVFENLFEIGCELKIPMCQRLLLERGTDNTNFLLTNAPAVFMGLMNRIFRPYLDQFVVVFIDDMLIYSCNESENAEHLRIVLQTLRDKQLFAKSSKCEFLLREKPPRNVTEFCSFLGLVGYYRRFVKGFSMNATPITFEWSEKCQQSFKQLKALLTEALVLVQPESGKEFVVFNDALLNGLGYVLMQEGKVIAYASRQLKAHEKNYPTHDLELVVIMFTLKIWRHYLFGEKCHIYSDHKSLKYLMI</sequence>
<evidence type="ECO:0000259" key="2">
    <source>
        <dbReference type="Pfam" id="PF00078"/>
    </source>
</evidence>
<evidence type="ECO:0000313" key="5">
    <source>
        <dbReference type="Proteomes" id="UP000325315"/>
    </source>
</evidence>
<name>A0A5B6WHB5_9ROSI</name>